<evidence type="ECO:0000256" key="8">
    <source>
        <dbReference type="ARBA" id="ARBA00023328"/>
    </source>
</evidence>
<keyword evidence="4 9" id="KW-0498">Mitosis</keyword>
<dbReference type="Pfam" id="PF03980">
    <property type="entry name" value="Nnf1"/>
    <property type="match status" value="1"/>
</dbReference>
<dbReference type="AlphaFoldDB" id="A0A1X7R6E0"/>
<dbReference type="GO" id="GO:0000444">
    <property type="term" value="C:MIS12/MIND type complex"/>
    <property type="evidence" value="ECO:0007669"/>
    <property type="project" value="UniProtKB-UniRule"/>
</dbReference>
<protein>
    <recommendedName>
        <fullName evidence="9">Kinetochore-associated protein</fullName>
    </recommendedName>
</protein>
<organism evidence="11 12">
    <name type="scientific">Maudiozyma saulgeensis</name>
    <dbReference type="NCBI Taxonomy" id="1789683"/>
    <lineage>
        <taxon>Eukaryota</taxon>
        <taxon>Fungi</taxon>
        <taxon>Dikarya</taxon>
        <taxon>Ascomycota</taxon>
        <taxon>Saccharomycotina</taxon>
        <taxon>Saccharomycetes</taxon>
        <taxon>Saccharomycetales</taxon>
        <taxon>Saccharomycetaceae</taxon>
        <taxon>Maudiozyma</taxon>
    </lineage>
</organism>
<dbReference type="InterPro" id="IPR016851">
    <property type="entry name" value="Nnf1"/>
</dbReference>
<dbReference type="EMBL" id="FXLY01000007">
    <property type="protein sequence ID" value="SMN21029.1"/>
    <property type="molecule type" value="Genomic_DNA"/>
</dbReference>
<keyword evidence="2 9" id="KW-0158">Chromosome</keyword>
<feature type="coiled-coil region" evidence="10">
    <location>
        <begin position="150"/>
        <end position="184"/>
    </location>
</feature>
<keyword evidence="6 9" id="KW-0539">Nucleus</keyword>
<evidence type="ECO:0000256" key="6">
    <source>
        <dbReference type="ARBA" id="ARBA00023242"/>
    </source>
</evidence>
<reference evidence="11 12" key="1">
    <citation type="submission" date="2017-04" db="EMBL/GenBank/DDBJ databases">
        <authorList>
            <person name="Afonso C.L."/>
            <person name="Miller P.J."/>
            <person name="Scott M.A."/>
            <person name="Spackman E."/>
            <person name="Goraichik I."/>
            <person name="Dimitrov K.M."/>
            <person name="Suarez D.L."/>
            <person name="Swayne D.E."/>
        </authorList>
    </citation>
    <scope>NUCLEOTIDE SEQUENCE [LARGE SCALE GENOMIC DNA]</scope>
</reference>
<dbReference type="PANTHER" id="PTHR15459:SF3">
    <property type="entry name" value="POLYAMINE-MODULATED FACTOR 1"/>
    <property type="match status" value="1"/>
</dbReference>
<comment type="subcellular location">
    <subcellularLocation>
        <location evidence="1 9">Chromosome</location>
        <location evidence="1 9">Centromere</location>
        <location evidence="1 9">Kinetochore</location>
    </subcellularLocation>
    <subcellularLocation>
        <location evidence="9">Nucleus</location>
    </subcellularLocation>
    <text evidence="9">Associated with the kinetochore.</text>
</comment>
<evidence type="ECO:0000256" key="9">
    <source>
        <dbReference type="PIRNR" id="PIRNR027153"/>
    </source>
</evidence>
<dbReference type="GO" id="GO:0007059">
    <property type="term" value="P:chromosome segregation"/>
    <property type="evidence" value="ECO:0007669"/>
    <property type="project" value="UniProtKB-UniRule"/>
</dbReference>
<accession>A0A1X7R6E0</accession>
<gene>
    <name evidence="11" type="ORF">KASA_0L00396G</name>
</gene>
<evidence type="ECO:0000256" key="5">
    <source>
        <dbReference type="ARBA" id="ARBA00022838"/>
    </source>
</evidence>
<keyword evidence="8 9" id="KW-0137">Centromere</keyword>
<evidence type="ECO:0000256" key="1">
    <source>
        <dbReference type="ARBA" id="ARBA00004629"/>
    </source>
</evidence>
<evidence type="ECO:0000313" key="12">
    <source>
        <dbReference type="Proteomes" id="UP000196158"/>
    </source>
</evidence>
<keyword evidence="7 9" id="KW-0131">Cell cycle</keyword>
<dbReference type="GO" id="GO:0005634">
    <property type="term" value="C:nucleus"/>
    <property type="evidence" value="ECO:0007669"/>
    <property type="project" value="UniProtKB-SubCell"/>
</dbReference>
<keyword evidence="10" id="KW-0175">Coiled coil</keyword>
<keyword evidence="3 9" id="KW-0132">Cell division</keyword>
<dbReference type="InterPro" id="IPR007128">
    <property type="entry name" value="PMF1/Nnf1"/>
</dbReference>
<evidence type="ECO:0000256" key="4">
    <source>
        <dbReference type="ARBA" id="ARBA00022776"/>
    </source>
</evidence>
<name>A0A1X7R6E0_9SACH</name>
<evidence type="ECO:0000256" key="3">
    <source>
        <dbReference type="ARBA" id="ARBA00022618"/>
    </source>
</evidence>
<evidence type="ECO:0000313" key="11">
    <source>
        <dbReference type="EMBL" id="SMN21029.1"/>
    </source>
</evidence>
<sequence length="219" mass="25527">MAENTGSKREGASTDDDQKIRYLRLNQVFNKALSQSIAKFQNYEKVSACFPEYASTHLGKIHLVNCEKQVTEFWAELCHREFQEIMKERNVKEKLDDLDILIAQAKKRLQEQKQEHHIEDTSDKNTLSIAELSVDEIIQCNLHTQRKDTLKELDKRINILEESNQDLENTLKELEGDLGDEYKSLNDLYNQYFGQLQNKSLDKTLTQGLNDMLLESRES</sequence>
<dbReference type="OrthoDB" id="18453at2759"/>
<dbReference type="GO" id="GO:0051301">
    <property type="term" value="P:cell division"/>
    <property type="evidence" value="ECO:0007669"/>
    <property type="project" value="UniProtKB-UniRule"/>
</dbReference>
<dbReference type="PIRSF" id="PIRSF027153">
    <property type="entry name" value="Nnf1p"/>
    <property type="match status" value="1"/>
</dbReference>
<dbReference type="PANTHER" id="PTHR15459">
    <property type="entry name" value="POLYAMINE-MODULATED FACTOR 1"/>
    <property type="match status" value="1"/>
</dbReference>
<dbReference type="Proteomes" id="UP000196158">
    <property type="component" value="Unassembled WGS sequence"/>
</dbReference>
<evidence type="ECO:0000256" key="10">
    <source>
        <dbReference type="SAM" id="Coils"/>
    </source>
</evidence>
<evidence type="ECO:0000256" key="2">
    <source>
        <dbReference type="ARBA" id="ARBA00022454"/>
    </source>
</evidence>
<proteinExistence type="predicted"/>
<keyword evidence="5 9" id="KW-0995">Kinetochore</keyword>
<keyword evidence="12" id="KW-1185">Reference proteome</keyword>
<evidence type="ECO:0000256" key="7">
    <source>
        <dbReference type="ARBA" id="ARBA00023306"/>
    </source>
</evidence>
<feature type="coiled-coil region" evidence="10">
    <location>
        <begin position="88"/>
        <end position="115"/>
    </location>
</feature>